<dbReference type="EC" id="3.6.4.13" evidence="1"/>
<dbReference type="InterPro" id="IPR027417">
    <property type="entry name" value="P-loop_NTPase"/>
</dbReference>
<evidence type="ECO:0000259" key="10">
    <source>
        <dbReference type="PROSITE" id="PS51192"/>
    </source>
</evidence>
<evidence type="ECO:0000259" key="11">
    <source>
        <dbReference type="PROSITE" id="PS51194"/>
    </source>
</evidence>
<comment type="caution">
    <text evidence="13">The sequence shown here is derived from an EMBL/GenBank/DDBJ whole genome shotgun (WGS) entry which is preliminary data.</text>
</comment>
<evidence type="ECO:0000256" key="3">
    <source>
        <dbReference type="ARBA" id="ARBA00022801"/>
    </source>
</evidence>
<dbReference type="PROSITE" id="PS51195">
    <property type="entry name" value="Q_MOTIF"/>
    <property type="match status" value="1"/>
</dbReference>
<dbReference type="AlphaFoldDB" id="A0A0C2IXY6"/>
<accession>A0A0C2IXY6</accession>
<dbReference type="CDD" id="cd17966">
    <property type="entry name" value="DEADc_DDX5_DDX17"/>
    <property type="match status" value="1"/>
</dbReference>
<feature type="region of interest" description="Disordered" evidence="9">
    <location>
        <begin position="481"/>
        <end position="544"/>
    </location>
</feature>
<evidence type="ECO:0000256" key="8">
    <source>
        <dbReference type="RuleBase" id="RU000492"/>
    </source>
</evidence>
<dbReference type="GO" id="GO:0003676">
    <property type="term" value="F:nucleic acid binding"/>
    <property type="evidence" value="ECO:0007669"/>
    <property type="project" value="InterPro"/>
</dbReference>
<dbReference type="InterPro" id="IPR014001">
    <property type="entry name" value="Helicase_ATP-bd"/>
</dbReference>
<feature type="compositionally biased region" description="Basic and acidic residues" evidence="9">
    <location>
        <begin position="515"/>
        <end position="538"/>
    </location>
</feature>
<dbReference type="Gene3D" id="3.40.50.300">
    <property type="entry name" value="P-loop containing nucleotide triphosphate hydrolases"/>
    <property type="match status" value="2"/>
</dbReference>
<sequence>MDHAYGFRQNFGTQTSSRSHGSYTSDDFNLVKPDWNKQQLQKFGKCFYEELPSVRRRSDETIEEYRNSKEIKVNPRHAPRPVFDFHEANFPVPILEKLHQKGFLLPTPIQSQSWPVIMSGFDMIGIAQTGSGKTLAYLLPGIVHINAQPRLRRGDGPIFLALCPTRELSIQVQSIVSEFSQISNLKSACIYGGSSKGPQASDLRRGVEIVIATPGRLMDFVSSGTTNLRRCTYLVLDEADRMLDMGFEPQIRKILEQVRPDRQTVMFSATWPKQVQELAKTFLSDPIQINIGKLTLQASHQIDQIINVCLESEKYQKLEELLVELTHNRANKILIFTDRKVTCDNLVYQLRRNEFFVRGIHGDKNQGEREFALGEFRRGKCSILIATDVASRGLDIPDINFVINFNFPNNIEDYVHRIGRTGRASSTGVAYTFFTIEDIKHATSLIEILREAKQEVPHALADMMAMSDALNVRQYRGRNYSNRNSGGHWNHNRPSREYQNRSGGGRFQHPYQSDRFGRGDQRRDDRRTSRFHSDDRGGRGLNFR</sequence>
<dbReference type="PANTHER" id="PTHR47958">
    <property type="entry name" value="ATP-DEPENDENT RNA HELICASE DBP3"/>
    <property type="match status" value="1"/>
</dbReference>
<dbReference type="OMA" id="HRIGMLT"/>
<keyword evidence="14" id="KW-1185">Reference proteome</keyword>
<organism evidence="13 14">
    <name type="scientific">Thelohanellus kitauei</name>
    <name type="common">Myxosporean</name>
    <dbReference type="NCBI Taxonomy" id="669202"/>
    <lineage>
        <taxon>Eukaryota</taxon>
        <taxon>Metazoa</taxon>
        <taxon>Cnidaria</taxon>
        <taxon>Myxozoa</taxon>
        <taxon>Myxosporea</taxon>
        <taxon>Bivalvulida</taxon>
        <taxon>Platysporina</taxon>
        <taxon>Myxobolidae</taxon>
        <taxon>Thelohanellus</taxon>
    </lineage>
</organism>
<feature type="domain" description="DEAD-box RNA helicase Q" evidence="12">
    <location>
        <begin position="83"/>
        <end position="111"/>
    </location>
</feature>
<dbReference type="OrthoDB" id="196131at2759"/>
<feature type="region of interest" description="Disordered" evidence="9">
    <location>
        <begin position="1"/>
        <end position="23"/>
    </location>
</feature>
<dbReference type="Pfam" id="PF00271">
    <property type="entry name" value="Helicase_C"/>
    <property type="match status" value="1"/>
</dbReference>
<gene>
    <name evidence="13" type="ORF">RF11_06673</name>
</gene>
<dbReference type="InterPro" id="IPR001650">
    <property type="entry name" value="Helicase_C-like"/>
</dbReference>
<reference evidence="13 14" key="1">
    <citation type="journal article" date="2014" name="Genome Biol. Evol.">
        <title>The genome of the myxosporean Thelohanellus kitauei shows adaptations to nutrient acquisition within its fish host.</title>
        <authorList>
            <person name="Yang Y."/>
            <person name="Xiong J."/>
            <person name="Zhou Z."/>
            <person name="Huo F."/>
            <person name="Miao W."/>
            <person name="Ran C."/>
            <person name="Liu Y."/>
            <person name="Zhang J."/>
            <person name="Feng J."/>
            <person name="Wang M."/>
            <person name="Wang M."/>
            <person name="Wang L."/>
            <person name="Yao B."/>
        </authorList>
    </citation>
    <scope>NUCLEOTIDE SEQUENCE [LARGE SCALE GENOMIC DNA]</scope>
    <source>
        <strain evidence="13">Wuqing</strain>
    </source>
</reference>
<dbReference type="InterPro" id="IPR014014">
    <property type="entry name" value="RNA_helicase_DEAD_Q_motif"/>
</dbReference>
<dbReference type="InterPro" id="IPR000629">
    <property type="entry name" value="RNA-helicase_DEAD-box_CS"/>
</dbReference>
<dbReference type="PROSITE" id="PS51194">
    <property type="entry name" value="HELICASE_CTER"/>
    <property type="match status" value="1"/>
</dbReference>
<dbReference type="PROSITE" id="PS51192">
    <property type="entry name" value="HELICASE_ATP_BIND_1"/>
    <property type="match status" value="1"/>
</dbReference>
<dbReference type="FunFam" id="3.40.50.300:FF:000079">
    <property type="entry name" value="probable ATP-dependent RNA helicase DDX17"/>
    <property type="match status" value="1"/>
</dbReference>
<proteinExistence type="inferred from homology"/>
<keyword evidence="3 8" id="KW-0378">Hydrolase</keyword>
<feature type="short sequence motif" description="Q motif" evidence="7">
    <location>
        <begin position="83"/>
        <end position="111"/>
    </location>
</feature>
<dbReference type="Proteomes" id="UP000031668">
    <property type="component" value="Unassembled WGS sequence"/>
</dbReference>
<evidence type="ECO:0000313" key="13">
    <source>
        <dbReference type="EMBL" id="KII61717.1"/>
    </source>
</evidence>
<dbReference type="SMART" id="SM00487">
    <property type="entry name" value="DEXDc"/>
    <property type="match status" value="1"/>
</dbReference>
<evidence type="ECO:0000256" key="6">
    <source>
        <dbReference type="ARBA" id="ARBA00047984"/>
    </source>
</evidence>
<evidence type="ECO:0000256" key="1">
    <source>
        <dbReference type="ARBA" id="ARBA00012552"/>
    </source>
</evidence>
<comment type="similarity">
    <text evidence="8">Belongs to the DEAD box helicase family.</text>
</comment>
<feature type="domain" description="Helicase C-terminal" evidence="11">
    <location>
        <begin position="317"/>
        <end position="464"/>
    </location>
</feature>
<evidence type="ECO:0000256" key="7">
    <source>
        <dbReference type="PROSITE-ProRule" id="PRU00552"/>
    </source>
</evidence>
<dbReference type="PROSITE" id="PS00039">
    <property type="entry name" value="DEAD_ATP_HELICASE"/>
    <property type="match status" value="1"/>
</dbReference>
<feature type="domain" description="Helicase ATP-binding" evidence="10">
    <location>
        <begin position="114"/>
        <end position="289"/>
    </location>
</feature>
<evidence type="ECO:0000256" key="2">
    <source>
        <dbReference type="ARBA" id="ARBA00022741"/>
    </source>
</evidence>
<evidence type="ECO:0000259" key="12">
    <source>
        <dbReference type="PROSITE" id="PS51195"/>
    </source>
</evidence>
<dbReference type="SUPFAM" id="SSF52540">
    <property type="entry name" value="P-loop containing nucleoside triphosphate hydrolases"/>
    <property type="match status" value="1"/>
</dbReference>
<dbReference type="FunFam" id="3.40.50.300:FF:000008">
    <property type="entry name" value="ATP-dependent RNA helicase RhlB"/>
    <property type="match status" value="1"/>
</dbReference>
<dbReference type="SMART" id="SM00490">
    <property type="entry name" value="HELICc"/>
    <property type="match status" value="1"/>
</dbReference>
<keyword evidence="4 8" id="KW-0347">Helicase</keyword>
<name>A0A0C2IXY6_THEKT</name>
<keyword evidence="2 8" id="KW-0547">Nucleotide-binding</keyword>
<feature type="compositionally biased region" description="Polar residues" evidence="9">
    <location>
        <begin position="10"/>
        <end position="23"/>
    </location>
</feature>
<dbReference type="InterPro" id="IPR011545">
    <property type="entry name" value="DEAD/DEAH_box_helicase_dom"/>
</dbReference>
<keyword evidence="5 8" id="KW-0067">ATP-binding</keyword>
<evidence type="ECO:0000256" key="9">
    <source>
        <dbReference type="SAM" id="MobiDB-lite"/>
    </source>
</evidence>
<evidence type="ECO:0000256" key="4">
    <source>
        <dbReference type="ARBA" id="ARBA00022806"/>
    </source>
</evidence>
<dbReference type="GO" id="GO:0005524">
    <property type="term" value="F:ATP binding"/>
    <property type="evidence" value="ECO:0007669"/>
    <property type="project" value="UniProtKB-KW"/>
</dbReference>
<protein>
    <recommendedName>
        <fullName evidence="1">RNA helicase</fullName>
        <ecNumber evidence="1">3.6.4.13</ecNumber>
    </recommendedName>
</protein>
<dbReference type="EMBL" id="JWZT01005273">
    <property type="protein sequence ID" value="KII61717.1"/>
    <property type="molecule type" value="Genomic_DNA"/>
</dbReference>
<dbReference type="GO" id="GO:0016787">
    <property type="term" value="F:hydrolase activity"/>
    <property type="evidence" value="ECO:0007669"/>
    <property type="project" value="UniProtKB-KW"/>
</dbReference>
<comment type="catalytic activity">
    <reaction evidence="6">
        <text>ATP + H2O = ADP + phosphate + H(+)</text>
        <dbReference type="Rhea" id="RHEA:13065"/>
        <dbReference type="ChEBI" id="CHEBI:15377"/>
        <dbReference type="ChEBI" id="CHEBI:15378"/>
        <dbReference type="ChEBI" id="CHEBI:30616"/>
        <dbReference type="ChEBI" id="CHEBI:43474"/>
        <dbReference type="ChEBI" id="CHEBI:456216"/>
        <dbReference type="EC" id="3.6.4.13"/>
    </reaction>
</comment>
<dbReference type="GO" id="GO:0003724">
    <property type="term" value="F:RNA helicase activity"/>
    <property type="evidence" value="ECO:0007669"/>
    <property type="project" value="UniProtKB-EC"/>
</dbReference>
<evidence type="ECO:0000313" key="14">
    <source>
        <dbReference type="Proteomes" id="UP000031668"/>
    </source>
</evidence>
<dbReference type="Pfam" id="PF00270">
    <property type="entry name" value="DEAD"/>
    <property type="match status" value="1"/>
</dbReference>
<dbReference type="CDD" id="cd18787">
    <property type="entry name" value="SF2_C_DEAD"/>
    <property type="match status" value="1"/>
</dbReference>
<evidence type="ECO:0000256" key="5">
    <source>
        <dbReference type="ARBA" id="ARBA00022840"/>
    </source>
</evidence>